<organism evidence="4 5">
    <name type="scientific">Tanacetum coccineum</name>
    <dbReference type="NCBI Taxonomy" id="301880"/>
    <lineage>
        <taxon>Eukaryota</taxon>
        <taxon>Viridiplantae</taxon>
        <taxon>Streptophyta</taxon>
        <taxon>Embryophyta</taxon>
        <taxon>Tracheophyta</taxon>
        <taxon>Spermatophyta</taxon>
        <taxon>Magnoliopsida</taxon>
        <taxon>eudicotyledons</taxon>
        <taxon>Gunneridae</taxon>
        <taxon>Pentapetalae</taxon>
        <taxon>asterids</taxon>
        <taxon>campanulids</taxon>
        <taxon>Asterales</taxon>
        <taxon>Asteraceae</taxon>
        <taxon>Asteroideae</taxon>
        <taxon>Anthemideae</taxon>
        <taxon>Anthemidinae</taxon>
        <taxon>Tanacetum</taxon>
    </lineage>
</organism>
<dbReference type="InterPro" id="IPR001878">
    <property type="entry name" value="Znf_CCHC"/>
</dbReference>
<dbReference type="Pfam" id="PF00098">
    <property type="entry name" value="zf-CCHC"/>
    <property type="match status" value="1"/>
</dbReference>
<evidence type="ECO:0000313" key="4">
    <source>
        <dbReference type="EMBL" id="GJT77979.1"/>
    </source>
</evidence>
<reference evidence="4" key="2">
    <citation type="submission" date="2022-01" db="EMBL/GenBank/DDBJ databases">
        <authorList>
            <person name="Yamashiro T."/>
            <person name="Shiraishi A."/>
            <person name="Satake H."/>
            <person name="Nakayama K."/>
        </authorList>
    </citation>
    <scope>NUCLEOTIDE SEQUENCE</scope>
</reference>
<dbReference type="SMART" id="SM00343">
    <property type="entry name" value="ZnF_C2HC"/>
    <property type="match status" value="1"/>
</dbReference>
<dbReference type="InterPro" id="IPR050951">
    <property type="entry name" value="Retrovirus_Pol_polyprotein"/>
</dbReference>
<dbReference type="InterPro" id="IPR036397">
    <property type="entry name" value="RNaseH_sf"/>
</dbReference>
<dbReference type="InterPro" id="IPR012337">
    <property type="entry name" value="RNaseH-like_sf"/>
</dbReference>
<keyword evidence="1" id="KW-0862">Zinc</keyword>
<keyword evidence="1" id="KW-0479">Metal-binding</keyword>
<dbReference type="SUPFAM" id="SSF53098">
    <property type="entry name" value="Ribonuclease H-like"/>
    <property type="match status" value="1"/>
</dbReference>
<proteinExistence type="predicted"/>
<dbReference type="InterPro" id="IPR001584">
    <property type="entry name" value="Integrase_cat-core"/>
</dbReference>
<evidence type="ECO:0000256" key="1">
    <source>
        <dbReference type="PROSITE-ProRule" id="PRU00047"/>
    </source>
</evidence>
<dbReference type="PANTHER" id="PTHR37984">
    <property type="entry name" value="PROTEIN CBG26694"/>
    <property type="match status" value="1"/>
</dbReference>
<accession>A0ABQ5GR88</accession>
<dbReference type="EMBL" id="BQNB010018762">
    <property type="protein sequence ID" value="GJT77979.1"/>
    <property type="molecule type" value="Genomic_DNA"/>
</dbReference>
<dbReference type="Gene3D" id="4.10.60.10">
    <property type="entry name" value="Zinc finger, CCHC-type"/>
    <property type="match status" value="1"/>
</dbReference>
<evidence type="ECO:0000259" key="2">
    <source>
        <dbReference type="PROSITE" id="PS50158"/>
    </source>
</evidence>
<dbReference type="Proteomes" id="UP001151760">
    <property type="component" value="Unassembled WGS sequence"/>
</dbReference>
<dbReference type="PANTHER" id="PTHR37984:SF5">
    <property type="entry name" value="PROTEIN NYNRIN-LIKE"/>
    <property type="match status" value="1"/>
</dbReference>
<dbReference type="PROSITE" id="PS50994">
    <property type="entry name" value="INTEGRASE"/>
    <property type="match status" value="1"/>
</dbReference>
<keyword evidence="1" id="KW-0863">Zinc-finger</keyword>
<comment type="caution">
    <text evidence="4">The sequence shown here is derived from an EMBL/GenBank/DDBJ whole genome shotgun (WGS) entry which is preliminary data.</text>
</comment>
<reference evidence="4" key="1">
    <citation type="journal article" date="2022" name="Int. J. Mol. Sci.">
        <title>Draft Genome of Tanacetum Coccineum: Genomic Comparison of Closely Related Tanacetum-Family Plants.</title>
        <authorList>
            <person name="Yamashiro T."/>
            <person name="Shiraishi A."/>
            <person name="Nakayama K."/>
            <person name="Satake H."/>
        </authorList>
    </citation>
    <scope>NUCLEOTIDE SEQUENCE</scope>
</reference>
<evidence type="ECO:0000313" key="5">
    <source>
        <dbReference type="Proteomes" id="UP001151760"/>
    </source>
</evidence>
<feature type="domain" description="CCHC-type" evidence="2">
    <location>
        <begin position="518"/>
        <end position="533"/>
    </location>
</feature>
<dbReference type="InterPro" id="IPR036875">
    <property type="entry name" value="Znf_CCHC_sf"/>
</dbReference>
<evidence type="ECO:0000259" key="3">
    <source>
        <dbReference type="PROSITE" id="PS50994"/>
    </source>
</evidence>
<protein>
    <submittedName>
        <fullName evidence="4">Ty3-gypsy retrotransposon protein</fullName>
    </submittedName>
</protein>
<feature type="domain" description="Integrase catalytic" evidence="3">
    <location>
        <begin position="109"/>
        <end position="273"/>
    </location>
</feature>
<dbReference type="Gene3D" id="3.30.420.10">
    <property type="entry name" value="Ribonuclease H-like superfamily/Ribonuclease H"/>
    <property type="match status" value="1"/>
</dbReference>
<name>A0ABQ5GR88_9ASTR</name>
<keyword evidence="5" id="KW-1185">Reference proteome</keyword>
<dbReference type="PROSITE" id="PS50158">
    <property type="entry name" value="ZF_CCHC"/>
    <property type="match status" value="1"/>
</dbReference>
<dbReference type="SUPFAM" id="SSF57756">
    <property type="entry name" value="Retrovirus zinc finger-like domains"/>
    <property type="match status" value="1"/>
</dbReference>
<sequence>MKWQPKLMGYDYEVMYKKGLENGAADALSRLRSGNELLSMFVPSISTDLMQKGQVAKKHYVWVNEKLLRKGKIVVGQDEELRRKLLQYFYEDFIRGHSRPDLSAYPGLLQPLPIPQTIWSQISMDFIKGLPKSHGNDVIMVVVDRLSKYAHFIGLSHPFNEAQIAQVFLDSIYKLHGIPESIISDRDKIFISAFWKEFFKALKFKLHMSTAYHPQTNGQTEVVNRCLEGYLRCITDEQPKKWFEWLSLVELWYNTNFHTSINTTPFEVVYGQTNTLIIEAYQEIKNRMKQQADKSRSKRKFDIGDMWANSTVNDASWEDLGKLVAQFPEFDLIIMEYLVKINKKTRILELKRRNMKITVLTSYTPYPSRKIRLICACTSQETTKTQRPIRPIQENSIRRINFKVNMDDPNITMEEYIRLEEEKARRHAIVFDDTSTSQAALSCEPMASPLNDNEIDFRISFDESNDEDYTILLQGTRLTIRLTVLESTRRSGKLGVLGVVGARETVGGLVVQQSRIQCFNCKEFGHYAKECRKPKRVKDSTYHKEKMLLCKQAENGVQHQAEQFDWLANMNEEIDEQELEVHYS</sequence>
<gene>
    <name evidence="4" type="ORF">Tco_1044704</name>
</gene>